<feature type="region of interest" description="Disordered" evidence="1">
    <location>
        <begin position="332"/>
        <end position="405"/>
    </location>
</feature>
<dbReference type="InterPro" id="IPR025295">
    <property type="entry name" value="eCIS_core_dom"/>
</dbReference>
<feature type="compositionally biased region" description="Low complexity" evidence="1">
    <location>
        <begin position="356"/>
        <end position="405"/>
    </location>
</feature>
<feature type="domain" description="eCIS core" evidence="2">
    <location>
        <begin position="607"/>
        <end position="681"/>
    </location>
</feature>
<organism evidence="3 4">
    <name type="scientific">Roseiflexus castenholzii (strain DSM 13941 / HLO8)</name>
    <dbReference type="NCBI Taxonomy" id="383372"/>
    <lineage>
        <taxon>Bacteria</taxon>
        <taxon>Bacillati</taxon>
        <taxon>Chloroflexota</taxon>
        <taxon>Chloroflexia</taxon>
        <taxon>Chloroflexales</taxon>
        <taxon>Roseiflexineae</taxon>
        <taxon>Roseiflexaceae</taxon>
        <taxon>Roseiflexus</taxon>
    </lineage>
</organism>
<feature type="region of interest" description="Disordered" evidence="1">
    <location>
        <begin position="508"/>
        <end position="611"/>
    </location>
</feature>
<feature type="region of interest" description="Disordered" evidence="1">
    <location>
        <begin position="417"/>
        <end position="493"/>
    </location>
</feature>
<feature type="compositionally biased region" description="Low complexity" evidence="1">
    <location>
        <begin position="24"/>
        <end position="39"/>
    </location>
</feature>
<sequence length="872" mass="89019">MSVPLAGGREPGAGMVAPTPVARGGAPEAPASPEPVAGGREPGAGMVAPTPVARGDAPEAPASPEPVAGGGTVASPAEPVTPDTTLPPSSLPVVSGASHAPDDVNTRAMPVPVDSAPVSAQPEPRTSTRESPSALLSASPEPVAAFDRSPAAWMERLRTDEHRRARRETAALPEPVEDGSGIAPVAPPEPADNAAAAVSAPPAPVEDQGGKAPVARQTPLQESTPAVPSASPEPVAAFDRSPAAWMERLRTDEQRRRDQAVSASAGETTPTPPIVPAPDPAPEPPGVFAPGLPASRGTSEGPDVSAASEDTSSLASRGADVVTTTILTEVSAAPSPAQPEAWSAATKANVSPARQASSVAAPNAGAAPSVTPTPTVAPPSVSAASSIAPSKAGDAPQPADPAAAVVDAARAWVAQRMQECAAASTPQQPAPPPPAAPKSQPQSQAPIEMRVARPPRFVEERAPRPAPPDPAPVAETPQAMDQPPVETPAFDRSVEAWMERLRADEIRRRQKDAAAQAPGGVAEDPRSVDAPPLASVQPVGAIRSSSATETASGSEPRRPVPQPIRAPLPGGTALSGRATRFAPPVSAPARSTALSSARFSAPSAPSLSESNRRFLRAAVGVDPATVRVARGPEAARVAAAYRADAVTFGNDVALAPARGDETAEGLGLLAHELTHVARRRDPTAIPPIVRPPEQRPGLRPAPPGPSTDEEALARTVEAQMTQAARMRFAPPVMPAHTGASTAPPVQASEQVHPAPSSADAPDAPERARWGNLPAPWEPLPDWLAPPRPAVEAPPLPVVTVAPAPPALTAPQQAGAPIVRTAETTRALPAIRRAETTAPAQEASPAPDLDELARQVYAVLKRRLAVERRRSGW</sequence>
<dbReference type="Proteomes" id="UP000000263">
    <property type="component" value="Chromosome"/>
</dbReference>
<keyword evidence="4" id="KW-1185">Reference proteome</keyword>
<reference evidence="3 4" key="1">
    <citation type="submission" date="2007-08" db="EMBL/GenBank/DDBJ databases">
        <title>Complete sequence of Roseiflexus castenholzii DSM 13941.</title>
        <authorList>
            <consortium name="US DOE Joint Genome Institute"/>
            <person name="Copeland A."/>
            <person name="Lucas S."/>
            <person name="Lapidus A."/>
            <person name="Barry K."/>
            <person name="Glavina del Rio T."/>
            <person name="Dalin E."/>
            <person name="Tice H."/>
            <person name="Pitluck S."/>
            <person name="Thompson L.S."/>
            <person name="Brettin T."/>
            <person name="Bruce D."/>
            <person name="Detter J.C."/>
            <person name="Han C."/>
            <person name="Tapia R."/>
            <person name="Schmutz J."/>
            <person name="Larimer F."/>
            <person name="Land M."/>
            <person name="Hauser L."/>
            <person name="Kyrpides N."/>
            <person name="Mikhailova N."/>
            <person name="Bryant D.A."/>
            <person name="Hanada S."/>
            <person name="Tsukatani Y."/>
            <person name="Richardson P."/>
        </authorList>
    </citation>
    <scope>NUCLEOTIDE SEQUENCE [LARGE SCALE GENOMIC DNA]</scope>
    <source>
        <strain evidence="4">DSM 13941 / HLO8</strain>
    </source>
</reference>
<feature type="compositionally biased region" description="Basic and acidic residues" evidence="1">
    <location>
        <begin position="155"/>
        <end position="169"/>
    </location>
</feature>
<feature type="compositionally biased region" description="Low complexity" evidence="1">
    <location>
        <begin position="225"/>
        <end position="237"/>
    </location>
</feature>
<feature type="region of interest" description="Disordered" evidence="1">
    <location>
        <begin position="681"/>
        <end position="710"/>
    </location>
</feature>
<evidence type="ECO:0000313" key="4">
    <source>
        <dbReference type="Proteomes" id="UP000000263"/>
    </source>
</evidence>
<protein>
    <recommendedName>
        <fullName evidence="2">eCIS core domain-containing protein</fullName>
    </recommendedName>
</protein>
<dbReference type="KEGG" id="rca:Rcas_2819"/>
<feature type="compositionally biased region" description="Low complexity" evidence="1">
    <location>
        <begin position="58"/>
        <end position="67"/>
    </location>
</feature>
<feature type="compositionally biased region" description="Pro residues" evidence="1">
    <location>
        <begin position="270"/>
        <end position="287"/>
    </location>
</feature>
<feature type="compositionally biased region" description="Low complexity" evidence="1">
    <location>
        <begin position="191"/>
        <end position="200"/>
    </location>
</feature>
<accession>A7NMW6</accession>
<gene>
    <name evidence="3" type="ordered locus">Rcas_2819</name>
</gene>
<dbReference type="EMBL" id="CP000804">
    <property type="protein sequence ID" value="ABU58890.1"/>
    <property type="molecule type" value="Genomic_DNA"/>
</dbReference>
<evidence type="ECO:0000256" key="1">
    <source>
        <dbReference type="SAM" id="MobiDB-lite"/>
    </source>
</evidence>
<feature type="region of interest" description="Disordered" evidence="1">
    <location>
        <begin position="732"/>
        <end position="769"/>
    </location>
</feature>
<feature type="compositionally biased region" description="Low complexity" evidence="1">
    <location>
        <begin position="130"/>
        <end position="145"/>
    </location>
</feature>
<dbReference type="HOGENOM" id="CLU_329243_0_0_0"/>
<dbReference type="eggNOG" id="COG3115">
    <property type="taxonomic scope" value="Bacteria"/>
</dbReference>
<feature type="region of interest" description="Disordered" evidence="1">
    <location>
        <begin position="1"/>
        <end position="319"/>
    </location>
</feature>
<feature type="compositionally biased region" description="Basic and acidic residues" evidence="1">
    <location>
        <begin position="247"/>
        <end position="259"/>
    </location>
</feature>
<feature type="compositionally biased region" description="Low complexity" evidence="1">
    <location>
        <begin position="437"/>
        <end position="446"/>
    </location>
</feature>
<feature type="compositionally biased region" description="Polar residues" evidence="1">
    <location>
        <begin position="346"/>
        <end position="355"/>
    </location>
</feature>
<feature type="compositionally biased region" description="Low complexity" evidence="1">
    <location>
        <begin position="593"/>
        <end position="608"/>
    </location>
</feature>
<name>A7NMW6_ROSCS</name>
<dbReference type="Pfam" id="PF13699">
    <property type="entry name" value="eCIS_core"/>
    <property type="match status" value="1"/>
</dbReference>
<evidence type="ECO:0000313" key="3">
    <source>
        <dbReference type="EMBL" id="ABU58890.1"/>
    </source>
</evidence>
<dbReference type="AlphaFoldDB" id="A7NMW6"/>
<feature type="compositionally biased region" description="Low complexity" evidence="1">
    <location>
        <begin position="80"/>
        <end position="93"/>
    </location>
</feature>
<evidence type="ECO:0000259" key="2">
    <source>
        <dbReference type="Pfam" id="PF13699"/>
    </source>
</evidence>
<dbReference type="STRING" id="383372.Rcas_2819"/>
<proteinExistence type="predicted"/>
<feature type="compositionally biased region" description="Low complexity" evidence="1">
    <location>
        <begin position="544"/>
        <end position="554"/>
    </location>
</feature>